<keyword evidence="1" id="KW-0472">Membrane</keyword>
<feature type="transmembrane region" description="Helical" evidence="1">
    <location>
        <begin position="12"/>
        <end position="34"/>
    </location>
</feature>
<feature type="transmembrane region" description="Helical" evidence="1">
    <location>
        <begin position="72"/>
        <end position="89"/>
    </location>
</feature>
<keyword evidence="1" id="KW-0812">Transmembrane</keyword>
<dbReference type="PATRIC" id="fig|1136941.3.peg.536"/>
<dbReference type="AlphaFoldDB" id="A0A0N9NED1"/>
<keyword evidence="1" id="KW-1133">Transmembrane helix</keyword>
<dbReference type="STRING" id="1136941.ACH46_02665"/>
<feature type="transmembrane region" description="Helical" evidence="1">
    <location>
        <begin position="46"/>
        <end position="66"/>
    </location>
</feature>
<evidence type="ECO:0000313" key="2">
    <source>
        <dbReference type="EMBL" id="ALG83611.1"/>
    </source>
</evidence>
<dbReference type="Pfam" id="PF10724">
    <property type="entry name" value="DUF2516"/>
    <property type="match status" value="1"/>
</dbReference>
<reference evidence="2 3" key="2">
    <citation type="journal article" date="2017" name="Int. J. Syst. Evol. Microbiol.">
        <title>Gordonia phthalatica sp. nov., a di-n-butyl phthalate-degrading bacterium isolated from activated sludge.</title>
        <authorList>
            <person name="Jin D."/>
            <person name="Kong X."/>
            <person name="Jia M."/>
            <person name="Yu X."/>
            <person name="Wang X."/>
            <person name="Zhuang X."/>
            <person name="Deng Y."/>
            <person name="Bai Z."/>
        </authorList>
    </citation>
    <scope>NUCLEOTIDE SEQUENCE [LARGE SCALE GENOMIC DNA]</scope>
    <source>
        <strain evidence="2 3">QH-11</strain>
    </source>
</reference>
<organism evidence="2 3">
    <name type="scientific">Gordonia phthalatica</name>
    <dbReference type="NCBI Taxonomy" id="1136941"/>
    <lineage>
        <taxon>Bacteria</taxon>
        <taxon>Bacillati</taxon>
        <taxon>Actinomycetota</taxon>
        <taxon>Actinomycetes</taxon>
        <taxon>Mycobacteriales</taxon>
        <taxon>Gordoniaceae</taxon>
        <taxon>Gordonia</taxon>
    </lineage>
</organism>
<dbReference type="OrthoDB" id="5191769at2"/>
<reference evidence="3" key="1">
    <citation type="submission" date="2015-06" db="EMBL/GenBank/DDBJ databases">
        <title>Complete genome sequence and metabolic analysis of phthalate degradation pathway in Gordonia sp. QH-11.</title>
        <authorList>
            <person name="Jin D."/>
            <person name="Kong X."/>
            <person name="Bai Z."/>
        </authorList>
    </citation>
    <scope>NUCLEOTIDE SEQUENCE [LARGE SCALE GENOMIC DNA]</scope>
    <source>
        <strain evidence="3">QH-11</strain>
    </source>
</reference>
<proteinExistence type="predicted"/>
<gene>
    <name evidence="2" type="ORF">ACH46_02665</name>
</gene>
<evidence type="ECO:0000313" key="3">
    <source>
        <dbReference type="Proteomes" id="UP000063789"/>
    </source>
</evidence>
<protein>
    <submittedName>
        <fullName evidence="2">Membrane protein</fullName>
    </submittedName>
</protein>
<keyword evidence="3" id="KW-1185">Reference proteome</keyword>
<evidence type="ECO:0000256" key="1">
    <source>
        <dbReference type="SAM" id="Phobius"/>
    </source>
</evidence>
<dbReference type="Proteomes" id="UP000063789">
    <property type="component" value="Chromosome"/>
</dbReference>
<dbReference type="RefSeq" id="WP_062391566.1">
    <property type="nucleotide sequence ID" value="NZ_CP011853.1"/>
</dbReference>
<sequence>MSTAVFVLYAQHYILLAITVVSGITGAVALVHAATTRADAFTAISAQTKGIWVAILAVSTVLIWVVQATLGFGLMFFLIAITAVLVYVVDVRARIDEILGRSWFRKNA</sequence>
<dbReference type="KEGG" id="goq:ACH46_02665"/>
<dbReference type="InterPro" id="IPR019662">
    <property type="entry name" value="DUF2516"/>
</dbReference>
<accession>A0A0N9NED1</accession>
<name>A0A0N9NED1_9ACTN</name>
<dbReference type="EMBL" id="CP011853">
    <property type="protein sequence ID" value="ALG83611.1"/>
    <property type="molecule type" value="Genomic_DNA"/>
</dbReference>